<dbReference type="FunFam" id="2.40.30.10:FF:000006">
    <property type="entry name" value="Elongation factor G"/>
    <property type="match status" value="1"/>
</dbReference>
<evidence type="ECO:0000313" key="10">
    <source>
        <dbReference type="EMBL" id="KAA6437295.1"/>
    </source>
</evidence>
<organism evidence="10 12">
    <name type="scientific">Rufibacter glacialis</name>
    <dbReference type="NCBI Taxonomy" id="1259555"/>
    <lineage>
        <taxon>Bacteria</taxon>
        <taxon>Pseudomonadati</taxon>
        <taxon>Bacteroidota</taxon>
        <taxon>Cytophagia</taxon>
        <taxon>Cytophagales</taxon>
        <taxon>Hymenobacteraceae</taxon>
        <taxon>Rufibacter</taxon>
    </lineage>
</organism>
<dbReference type="Pfam" id="PF03764">
    <property type="entry name" value="EFG_IV"/>
    <property type="match status" value="1"/>
</dbReference>
<dbReference type="PROSITE" id="PS51722">
    <property type="entry name" value="G_TR_2"/>
    <property type="match status" value="1"/>
</dbReference>
<dbReference type="FunFam" id="3.30.70.240:FF:000001">
    <property type="entry name" value="Elongation factor G"/>
    <property type="match status" value="1"/>
</dbReference>
<evidence type="ECO:0000256" key="7">
    <source>
        <dbReference type="ARBA" id="ARBA00024731"/>
    </source>
</evidence>
<keyword evidence="8" id="KW-0963">Cytoplasm</keyword>
<dbReference type="HAMAP" id="MF_00054_B">
    <property type="entry name" value="EF_G_EF_2_B"/>
    <property type="match status" value="1"/>
</dbReference>
<dbReference type="RefSeq" id="WP_149096930.1">
    <property type="nucleotide sequence ID" value="NZ_BMMG01000001.1"/>
</dbReference>
<comment type="function">
    <text evidence="7 8">Catalyzes the GTP-dependent ribosomal translocation step during translation elongation. During this step, the ribosome changes from the pre-translocational (PRE) to the post-translocational (POST) state as the newly formed A-site-bound peptidyl-tRNA and P-site-bound deacylated tRNA move to the P and E sites, respectively. Catalyzes the coordinated movement of the two tRNA molecules, the mRNA and conformational changes in the ribosome.</text>
</comment>
<dbReference type="CDD" id="cd03713">
    <property type="entry name" value="EFG_mtEFG_C"/>
    <property type="match status" value="1"/>
</dbReference>
<evidence type="ECO:0000256" key="1">
    <source>
        <dbReference type="ARBA" id="ARBA00005870"/>
    </source>
</evidence>
<dbReference type="CDD" id="cd04088">
    <property type="entry name" value="EFG_mtEFG_II"/>
    <property type="match status" value="1"/>
</dbReference>
<dbReference type="GO" id="GO:0032790">
    <property type="term" value="P:ribosome disassembly"/>
    <property type="evidence" value="ECO:0007669"/>
    <property type="project" value="TreeGrafter"/>
</dbReference>
<dbReference type="NCBIfam" id="NF009381">
    <property type="entry name" value="PRK12740.1-5"/>
    <property type="match status" value="1"/>
</dbReference>
<dbReference type="EMBL" id="JBGOGF010000006">
    <property type="protein sequence ID" value="MFA1772028.1"/>
    <property type="molecule type" value="Genomic_DNA"/>
</dbReference>
<evidence type="ECO:0000313" key="13">
    <source>
        <dbReference type="Proteomes" id="UP001570846"/>
    </source>
</evidence>
<dbReference type="Proteomes" id="UP001570846">
    <property type="component" value="Unassembled WGS sequence"/>
</dbReference>
<dbReference type="SMART" id="SM00838">
    <property type="entry name" value="EFG_C"/>
    <property type="match status" value="1"/>
</dbReference>
<accession>A0A5M8QMC3</accession>
<evidence type="ECO:0000313" key="12">
    <source>
        <dbReference type="Proteomes" id="UP000323866"/>
    </source>
</evidence>
<feature type="binding site" evidence="8">
    <location>
        <begin position="15"/>
        <end position="22"/>
    </location>
    <ligand>
        <name>GTP</name>
        <dbReference type="ChEBI" id="CHEBI:37565"/>
    </ligand>
</feature>
<dbReference type="PANTHER" id="PTHR43261">
    <property type="entry name" value="TRANSLATION ELONGATION FACTOR G-RELATED"/>
    <property type="match status" value="1"/>
</dbReference>
<dbReference type="InterPro" id="IPR000795">
    <property type="entry name" value="T_Tr_GTP-bd_dom"/>
</dbReference>
<evidence type="ECO:0000313" key="11">
    <source>
        <dbReference type="EMBL" id="MFA1772028.1"/>
    </source>
</evidence>
<comment type="similarity">
    <text evidence="1 8">Belongs to the TRAFAC class translation factor GTPase superfamily. Classic translation factor GTPase family. EF-G/EF-2 subfamily.</text>
</comment>
<comment type="subcellular location">
    <subcellularLocation>
        <location evidence="8">Cytoplasm</location>
    </subcellularLocation>
</comment>
<dbReference type="InterPro" id="IPR041095">
    <property type="entry name" value="EFG_II"/>
</dbReference>
<dbReference type="InterPro" id="IPR005517">
    <property type="entry name" value="Transl_elong_EFG/EF2_IV"/>
</dbReference>
<keyword evidence="6 8" id="KW-0342">GTP-binding</keyword>
<name>A0A5M8QMC3_9BACT</name>
<dbReference type="Gene3D" id="3.30.230.10">
    <property type="match status" value="1"/>
</dbReference>
<sequence length="699" mass="77372">MARDLRFTRNIGIAAHIDAGKTTTTERILYYTGKSHKLGEVHDGAATTDWMEQEQERGITITSAAVTVDWKYRDQNYHINIIDTPGHVDFTVEVNRSLRVLDGLVFLFSAVDGVEPQSETNWRLADNYKVARIGFVNKMDRSGADFLAVCKQVREMLGSNAVALQLPIGAEENFKGVVDLVNFRGIEWNESDKGMTFTEVPIPDDMMEEAEEYREKLLEAVADYDDALMEKYFDDPSSITEAEILAALRKATIDMAIVPMVCGSSFKNKGVQTMLDYVMALIPSPMDKENITGLNPDTGEEISRKPSESEPFAGLAFKIATDPYVGRLCFVRAYSGVLESGSYVYNTRSNNKERISRIFQMHANKQNQIERLSAGDIGAVVGFKDIKTGDTLCDQNAKIVLESMEFPEPVIGYAIEPKTQADSDKMGMAIAKLIEEDPTLQVNTDEETGQTILRGMGELHLEIIIDRMKREFKVELNQGAPQVAYKETITKMVEHREVYKKQSGGRGKFADIVFNMGPREDGKTGLEFENGIVGGVIPREFIPAIQKGFEEAMKNGILAGFPVDSMKVRIFHGSFHDVDSDALSFELAARNGFKEAGKLCGPKLLEPIMAVDVVTPDEYTGPVTGDLNRRRGLMKGMDTKGTSTVVKAAVPLSELFGYVTDLRTITSGRATASLTFSHYEQVPQNLADGIIAKIKGTSK</sequence>
<dbReference type="GO" id="GO:0003746">
    <property type="term" value="F:translation elongation factor activity"/>
    <property type="evidence" value="ECO:0007669"/>
    <property type="project" value="UniProtKB-UniRule"/>
</dbReference>
<feature type="binding site" evidence="8">
    <location>
        <begin position="137"/>
        <end position="140"/>
    </location>
    <ligand>
        <name>GTP</name>
        <dbReference type="ChEBI" id="CHEBI:37565"/>
    </ligand>
</feature>
<dbReference type="FunFam" id="3.30.230.10:FF:000003">
    <property type="entry name" value="Elongation factor G"/>
    <property type="match status" value="1"/>
</dbReference>
<dbReference type="Pfam" id="PF00679">
    <property type="entry name" value="EFG_C"/>
    <property type="match status" value="1"/>
</dbReference>
<dbReference type="FunFam" id="3.40.50.300:FF:000029">
    <property type="entry name" value="Elongation factor G"/>
    <property type="match status" value="1"/>
</dbReference>
<dbReference type="InterPro" id="IPR009022">
    <property type="entry name" value="EFG_III"/>
</dbReference>
<dbReference type="SUPFAM" id="SSF50447">
    <property type="entry name" value="Translation proteins"/>
    <property type="match status" value="1"/>
</dbReference>
<dbReference type="EMBL" id="VKKZ01000010">
    <property type="protein sequence ID" value="KAA6437295.1"/>
    <property type="molecule type" value="Genomic_DNA"/>
</dbReference>
<dbReference type="SUPFAM" id="SSF52540">
    <property type="entry name" value="P-loop containing nucleoside triphosphate hydrolases"/>
    <property type="match status" value="1"/>
</dbReference>
<dbReference type="InterPro" id="IPR000640">
    <property type="entry name" value="EFG_V-like"/>
</dbReference>
<dbReference type="CDD" id="cd16262">
    <property type="entry name" value="EFG_III"/>
    <property type="match status" value="1"/>
</dbReference>
<evidence type="ECO:0000256" key="8">
    <source>
        <dbReference type="HAMAP-Rule" id="MF_00054"/>
    </source>
</evidence>
<dbReference type="InterPro" id="IPR031157">
    <property type="entry name" value="G_TR_CS"/>
</dbReference>
<dbReference type="PROSITE" id="PS00301">
    <property type="entry name" value="G_TR_1"/>
    <property type="match status" value="1"/>
</dbReference>
<dbReference type="PANTHER" id="PTHR43261:SF1">
    <property type="entry name" value="RIBOSOME-RELEASING FACTOR 2, MITOCHONDRIAL"/>
    <property type="match status" value="1"/>
</dbReference>
<dbReference type="InterPro" id="IPR004540">
    <property type="entry name" value="Transl_elong_EFG/EF2"/>
</dbReference>
<dbReference type="Pfam" id="PF14492">
    <property type="entry name" value="EFG_III"/>
    <property type="match status" value="1"/>
</dbReference>
<reference evidence="11 13" key="3">
    <citation type="submission" date="2024-08" db="EMBL/GenBank/DDBJ databases">
        <authorList>
            <person name="Wei W."/>
        </authorList>
    </citation>
    <scope>NUCLEOTIDE SEQUENCE [LARGE SCALE GENOMIC DNA]</scope>
    <source>
        <strain evidence="11 13">XU2</strain>
    </source>
</reference>
<protein>
    <recommendedName>
        <fullName evidence="2 8">Elongation factor G</fullName>
        <shortName evidence="8">EF-G</shortName>
    </recommendedName>
</protein>
<proteinExistence type="inferred from homology"/>
<dbReference type="Pfam" id="PF00009">
    <property type="entry name" value="GTP_EFTU"/>
    <property type="match status" value="1"/>
</dbReference>
<dbReference type="InterPro" id="IPR027417">
    <property type="entry name" value="P-loop_NTPase"/>
</dbReference>
<dbReference type="Pfam" id="PF03144">
    <property type="entry name" value="GTP_EFTU_D2"/>
    <property type="match status" value="1"/>
</dbReference>
<dbReference type="NCBIfam" id="TIGR00231">
    <property type="entry name" value="small_GTP"/>
    <property type="match status" value="1"/>
</dbReference>
<dbReference type="GO" id="GO:0005737">
    <property type="term" value="C:cytoplasm"/>
    <property type="evidence" value="ECO:0007669"/>
    <property type="project" value="UniProtKB-SubCell"/>
</dbReference>
<dbReference type="Gene3D" id="3.30.70.240">
    <property type="match status" value="1"/>
</dbReference>
<dbReference type="NCBIfam" id="TIGR00484">
    <property type="entry name" value="EF-G"/>
    <property type="match status" value="1"/>
</dbReference>
<dbReference type="InterPro" id="IPR035649">
    <property type="entry name" value="EFG_V"/>
</dbReference>
<reference evidence="10 12" key="2">
    <citation type="submission" date="2019-09" db="EMBL/GenBank/DDBJ databases">
        <title>A bacterium isolated from glacier soil.</title>
        <authorList>
            <person name="Liu Q."/>
        </authorList>
    </citation>
    <scope>NUCLEOTIDE SEQUENCE [LARGE SCALE GENOMIC DNA]</scope>
    <source>
        <strain evidence="10 12">MDT1-10-3</strain>
    </source>
</reference>
<dbReference type="InterPro" id="IPR009000">
    <property type="entry name" value="Transl_B-barrel_sf"/>
</dbReference>
<dbReference type="PRINTS" id="PR00315">
    <property type="entry name" value="ELONGATNFCT"/>
</dbReference>
<comment type="caution">
    <text evidence="10">The sequence shown here is derived from an EMBL/GenBank/DDBJ whole genome shotgun (WGS) entry which is preliminary data.</text>
</comment>
<dbReference type="InterPro" id="IPR004161">
    <property type="entry name" value="EFTu-like_2"/>
</dbReference>
<dbReference type="GO" id="GO:0003924">
    <property type="term" value="F:GTPase activity"/>
    <property type="evidence" value="ECO:0007669"/>
    <property type="project" value="InterPro"/>
</dbReference>
<dbReference type="InterPro" id="IPR020568">
    <property type="entry name" value="Ribosomal_Su5_D2-typ_SF"/>
</dbReference>
<feature type="binding site" evidence="8">
    <location>
        <begin position="83"/>
        <end position="87"/>
    </location>
    <ligand>
        <name>GTP</name>
        <dbReference type="ChEBI" id="CHEBI:37565"/>
    </ligand>
</feature>
<feature type="domain" description="Tr-type G" evidence="9">
    <location>
        <begin position="6"/>
        <end position="286"/>
    </location>
</feature>
<reference evidence="10 12" key="1">
    <citation type="submission" date="2019-07" db="EMBL/GenBank/DDBJ databases">
        <authorList>
            <person name="Qu J.-H."/>
        </authorList>
    </citation>
    <scope>NUCLEOTIDE SEQUENCE [LARGE SCALE GENOMIC DNA]</scope>
    <source>
        <strain evidence="10 12">MDT1-10-3</strain>
    </source>
</reference>
<evidence type="ECO:0000259" key="9">
    <source>
        <dbReference type="PROSITE" id="PS51722"/>
    </source>
</evidence>
<keyword evidence="5 8" id="KW-0648">Protein biosynthesis</keyword>
<evidence type="ECO:0000256" key="3">
    <source>
        <dbReference type="ARBA" id="ARBA00022741"/>
    </source>
</evidence>
<dbReference type="OrthoDB" id="9801591at2"/>
<dbReference type="Gene3D" id="3.30.70.870">
    <property type="entry name" value="Elongation Factor G (Translational Gtpase), domain 3"/>
    <property type="match status" value="1"/>
</dbReference>
<dbReference type="SUPFAM" id="SSF54211">
    <property type="entry name" value="Ribosomal protein S5 domain 2-like"/>
    <property type="match status" value="1"/>
</dbReference>
<evidence type="ECO:0000256" key="4">
    <source>
        <dbReference type="ARBA" id="ARBA00022768"/>
    </source>
</evidence>
<evidence type="ECO:0000256" key="6">
    <source>
        <dbReference type="ARBA" id="ARBA00023134"/>
    </source>
</evidence>
<dbReference type="Gene3D" id="3.40.50.300">
    <property type="entry name" value="P-loop containing nucleotide triphosphate hydrolases"/>
    <property type="match status" value="1"/>
</dbReference>
<dbReference type="Gene3D" id="2.40.30.10">
    <property type="entry name" value="Translation factors"/>
    <property type="match status" value="1"/>
</dbReference>
<dbReference type="InterPro" id="IPR035647">
    <property type="entry name" value="EFG_III/V"/>
</dbReference>
<dbReference type="SMART" id="SM00889">
    <property type="entry name" value="EFG_IV"/>
    <property type="match status" value="1"/>
</dbReference>
<keyword evidence="3 8" id="KW-0547">Nucleotide-binding</keyword>
<dbReference type="CDD" id="cd01886">
    <property type="entry name" value="EF-G"/>
    <property type="match status" value="1"/>
</dbReference>
<dbReference type="FunFam" id="3.30.70.870:FF:000001">
    <property type="entry name" value="Elongation factor G"/>
    <property type="match status" value="1"/>
</dbReference>
<dbReference type="Proteomes" id="UP000323866">
    <property type="component" value="Unassembled WGS sequence"/>
</dbReference>
<keyword evidence="13" id="KW-1185">Reference proteome</keyword>
<dbReference type="SUPFAM" id="SSF54980">
    <property type="entry name" value="EF-G C-terminal domain-like"/>
    <property type="match status" value="2"/>
</dbReference>
<keyword evidence="4 8" id="KW-0251">Elongation factor</keyword>
<dbReference type="AlphaFoldDB" id="A0A5M8QMC3"/>
<dbReference type="InterPro" id="IPR047872">
    <property type="entry name" value="EFG_IV"/>
</dbReference>
<dbReference type="CDD" id="cd01434">
    <property type="entry name" value="EFG_mtEFG1_IV"/>
    <property type="match status" value="1"/>
</dbReference>
<evidence type="ECO:0000256" key="2">
    <source>
        <dbReference type="ARBA" id="ARBA00017872"/>
    </source>
</evidence>
<dbReference type="InterPro" id="IPR014721">
    <property type="entry name" value="Ribsml_uS5_D2-typ_fold_subgr"/>
</dbReference>
<evidence type="ECO:0000256" key="5">
    <source>
        <dbReference type="ARBA" id="ARBA00022917"/>
    </source>
</evidence>
<dbReference type="InterPro" id="IPR005225">
    <property type="entry name" value="Small_GTP-bd"/>
</dbReference>
<gene>
    <name evidence="8 10" type="primary">fusA</name>
    <name evidence="11" type="ORF">ACD591_12055</name>
    <name evidence="10" type="ORF">FOE74_02015</name>
</gene>
<dbReference type="GO" id="GO:0005525">
    <property type="term" value="F:GTP binding"/>
    <property type="evidence" value="ECO:0007669"/>
    <property type="project" value="UniProtKB-UniRule"/>
</dbReference>